<dbReference type="GO" id="GO:0005634">
    <property type="term" value="C:nucleus"/>
    <property type="evidence" value="ECO:0007669"/>
    <property type="project" value="TreeGrafter"/>
</dbReference>
<dbReference type="EMBL" id="NHYE01005545">
    <property type="protein sequence ID" value="PPQ70325.1"/>
    <property type="molecule type" value="Genomic_DNA"/>
</dbReference>
<dbReference type="PROSITE" id="PS51425">
    <property type="entry name" value="SCD"/>
    <property type="match status" value="1"/>
</dbReference>
<proteinExistence type="predicted"/>
<name>A0A409VVN3_9AGAR</name>
<dbReference type="SUPFAM" id="SSF48371">
    <property type="entry name" value="ARM repeat"/>
    <property type="match status" value="1"/>
</dbReference>
<evidence type="ECO:0000256" key="1">
    <source>
        <dbReference type="SAM" id="MobiDB-lite"/>
    </source>
</evidence>
<dbReference type="GO" id="GO:0003682">
    <property type="term" value="F:chromatin binding"/>
    <property type="evidence" value="ECO:0007669"/>
    <property type="project" value="TreeGrafter"/>
</dbReference>
<feature type="compositionally biased region" description="Acidic residues" evidence="1">
    <location>
        <begin position="540"/>
        <end position="552"/>
    </location>
</feature>
<feature type="compositionally biased region" description="Acidic residues" evidence="1">
    <location>
        <begin position="49"/>
        <end position="65"/>
    </location>
</feature>
<accession>A0A409VVN3</accession>
<keyword evidence="4" id="KW-1185">Reference proteome</keyword>
<sequence>MSDTQAPPLAPRRSQRDRKAVQPFASASFTGKRKRNGSDTEGDAHPDTEGDQSETDGEDDNDGGNDDLPASKSKDSLAKASKSKASPKAKLAKKSRTEKASTPKPPKVPTRRGRKIKEGEVAYDAEQVAKDTKISADNPLFNAIMNPASPLQSSAEDFLEALQQSEGAALAELINLVLRSCGCNDSVDADQALDFDGIVSTLDDFTESLKQENSPIYPLTSKLPVFRRFRKSLAEWIERLIISASDLGILYSTQLMETLQQWVVSMSSSQIRSFRHTATVIALEAETALCDVAAATDKEAEVVTRQREGEKKRKGTKGGNARLKELETKSQSIKGTQNKLKAYIKEFVDGVFVHRFRDLDPNIRAECVRALGLWLRKYPEHFLDAHYLRYVGWVLSDVNNHVRLEAVKALSGVYNQAEYIPSLTLFTERFRTRLLEMATSDVDISIRVAVIHVLSDIETHFPLEEEQKERLCLLLFDEEARVRKAVSPLVQAVWEEEVEEQVNRQHRPSDKDKERTGFKVLASLLVKWGKALDALVGDTGESDIGDDDDARDAEDGINDRSRRTNRRRDVVGLIGVEDRGRVALAVEALWDHVEPVGDWDALLELLLLDHSPSEDDSQLPSLPKPKGRANGKKQSDDFVVDDAWRLEENEESILLEVMVAAIRRAKEESASGKKGEEENVSNDITRALIKGLPRLFIKHQSDQNRIAEVLIIPTLMNLDLYLEMRMIAAYSSLWDDIIKQFMSHSSAKVLSHAMGTIRYFMEATSLSNTNSTKILELEDELSTQLRDTIAGRDEIEVTSFSEDEVIALSAWCTRLTVLSGTRNMTSWVEEDEGGKQSSAWDIINAIVERGRLGLKEEESMVEQALNTLMLHVLWKTKGLTAVADPTPEDLRYKAVLREQRGSLLEKLVEYAIGTQSNVVEGVRRVAFKHLIDLHILFSPTNTHSSDGTVHPLAPLSLTLDDETQYRCAGYIQAEIERYADFLDNHVDDAASPKSGDDGSDEDGEAGDNVSRPTKSRSTRQKQQEVDFNSRDALEREYLFIDVISTFLRAIRAGTINVQHGAVVLAHYGRLELAFDTCSKVVIDVLREERIMKDIPEAIVATLTRAIQEAYTLVLDGIVHDETNAVQLAKLAAGCFVVRGSQLAVLRRLPAEYILQTQTNLLSWIVKKIKAYENNKNKKSLKAAIAFFRVLVPLLGPIQSRDALKLKAYMDQIFAEAKVEITQSSKQWEPQRAYEKRLSAIMAKDSAQPTRGKRARKKSGVGASSGEDTEGEHTQDDAVRERPRPRPRRATRRNPVVEDGADENISQDEGNPITPKASKTAEARDVPQAEHEEREDSPMQSLTPSELQEPNENMTPKAPKRRREEEEEEEAAPAPNGSGGVDTEAVDIPDIQVRRKRIRH</sequence>
<evidence type="ECO:0000313" key="4">
    <source>
        <dbReference type="Proteomes" id="UP000284706"/>
    </source>
</evidence>
<dbReference type="PANTHER" id="PTHR11199:SF0">
    <property type="entry name" value="LD34181P-RELATED"/>
    <property type="match status" value="1"/>
</dbReference>
<dbReference type="Pfam" id="PF08514">
    <property type="entry name" value="STAG"/>
    <property type="match status" value="1"/>
</dbReference>
<feature type="region of interest" description="Disordered" evidence="1">
    <location>
        <begin position="989"/>
        <end position="1026"/>
    </location>
</feature>
<feature type="region of interest" description="Disordered" evidence="1">
    <location>
        <begin position="539"/>
        <end position="560"/>
    </location>
</feature>
<dbReference type="InterPro" id="IPR020839">
    <property type="entry name" value="SCD"/>
</dbReference>
<dbReference type="OrthoDB" id="498590at2759"/>
<dbReference type="InParanoid" id="A0A409VVN3"/>
<dbReference type="InterPro" id="IPR016024">
    <property type="entry name" value="ARM-type_fold"/>
</dbReference>
<dbReference type="InterPro" id="IPR039662">
    <property type="entry name" value="Cohesin_Scc3/SA"/>
</dbReference>
<dbReference type="STRING" id="231916.A0A409VVN3"/>
<dbReference type="Pfam" id="PF24571">
    <property type="entry name" value="HEAT_SCC3-SA"/>
    <property type="match status" value="1"/>
</dbReference>
<evidence type="ECO:0000313" key="3">
    <source>
        <dbReference type="EMBL" id="PPQ70325.1"/>
    </source>
</evidence>
<dbReference type="GO" id="GO:0008278">
    <property type="term" value="C:cohesin complex"/>
    <property type="evidence" value="ECO:0007669"/>
    <property type="project" value="TreeGrafter"/>
</dbReference>
<dbReference type="GO" id="GO:0000785">
    <property type="term" value="C:chromatin"/>
    <property type="evidence" value="ECO:0007669"/>
    <property type="project" value="TreeGrafter"/>
</dbReference>
<feature type="region of interest" description="Disordered" evidence="1">
    <location>
        <begin position="1"/>
        <end position="121"/>
    </location>
</feature>
<dbReference type="Pfam" id="PF21581">
    <property type="entry name" value="SCD"/>
    <property type="match status" value="1"/>
</dbReference>
<feature type="compositionally biased region" description="Polar residues" evidence="1">
    <location>
        <begin position="1337"/>
        <end position="1353"/>
    </location>
</feature>
<dbReference type="GO" id="GO:0007062">
    <property type="term" value="P:sister chromatid cohesion"/>
    <property type="evidence" value="ECO:0007669"/>
    <property type="project" value="UniProtKB-ARBA"/>
</dbReference>
<dbReference type="Gene3D" id="1.25.10.10">
    <property type="entry name" value="Leucine-rich Repeat Variant"/>
    <property type="match status" value="1"/>
</dbReference>
<protein>
    <recommendedName>
        <fullName evidence="2">SCD domain-containing protein</fullName>
    </recommendedName>
</protein>
<feature type="compositionally biased region" description="Basic and acidic residues" evidence="1">
    <location>
        <begin position="1318"/>
        <end position="1336"/>
    </location>
</feature>
<dbReference type="InterPro" id="IPR013721">
    <property type="entry name" value="STAG"/>
</dbReference>
<dbReference type="InterPro" id="IPR011989">
    <property type="entry name" value="ARM-like"/>
</dbReference>
<feature type="region of interest" description="Disordered" evidence="1">
    <location>
        <begin position="1240"/>
        <end position="1399"/>
    </location>
</feature>
<comment type="caution">
    <text evidence="3">The sequence shown here is derived from an EMBL/GenBank/DDBJ whole genome shotgun (WGS) entry which is preliminary data.</text>
</comment>
<dbReference type="PANTHER" id="PTHR11199">
    <property type="entry name" value="STROMAL ANTIGEN"/>
    <property type="match status" value="1"/>
</dbReference>
<feature type="region of interest" description="Disordered" evidence="1">
    <location>
        <begin position="613"/>
        <end position="635"/>
    </location>
</feature>
<organism evidence="3 4">
    <name type="scientific">Gymnopilus dilepis</name>
    <dbReference type="NCBI Taxonomy" id="231916"/>
    <lineage>
        <taxon>Eukaryota</taxon>
        <taxon>Fungi</taxon>
        <taxon>Dikarya</taxon>
        <taxon>Basidiomycota</taxon>
        <taxon>Agaricomycotina</taxon>
        <taxon>Agaricomycetes</taxon>
        <taxon>Agaricomycetidae</taxon>
        <taxon>Agaricales</taxon>
        <taxon>Agaricineae</taxon>
        <taxon>Hymenogastraceae</taxon>
        <taxon>Gymnopilus</taxon>
    </lineage>
</organism>
<dbReference type="InterPro" id="IPR056396">
    <property type="entry name" value="HEAT_SCC3-SA"/>
</dbReference>
<feature type="compositionally biased region" description="Basic residues" evidence="1">
    <location>
        <begin position="81"/>
        <end position="94"/>
    </location>
</feature>
<gene>
    <name evidence="3" type="ORF">CVT26_014597</name>
</gene>
<feature type="domain" description="SCD" evidence="2">
    <location>
        <begin position="352"/>
        <end position="437"/>
    </location>
</feature>
<reference evidence="3 4" key="1">
    <citation type="journal article" date="2018" name="Evol. Lett.">
        <title>Horizontal gene cluster transfer increased hallucinogenic mushroom diversity.</title>
        <authorList>
            <person name="Reynolds H.T."/>
            <person name="Vijayakumar V."/>
            <person name="Gluck-Thaler E."/>
            <person name="Korotkin H.B."/>
            <person name="Matheny P.B."/>
            <person name="Slot J.C."/>
        </authorList>
    </citation>
    <scope>NUCLEOTIDE SEQUENCE [LARGE SCALE GENOMIC DNA]</scope>
    <source>
        <strain evidence="3 4">SRW20</strain>
    </source>
</reference>
<dbReference type="Proteomes" id="UP000284706">
    <property type="component" value="Unassembled WGS sequence"/>
</dbReference>
<evidence type="ECO:0000259" key="2">
    <source>
        <dbReference type="PROSITE" id="PS51425"/>
    </source>
</evidence>
<feature type="compositionally biased region" description="Basic and acidic residues" evidence="1">
    <location>
        <begin position="36"/>
        <end position="48"/>
    </location>
</feature>
<feature type="compositionally biased region" description="Basic and acidic residues" evidence="1">
    <location>
        <begin position="1270"/>
        <end position="1283"/>
    </location>
</feature>